<name>A0ABX1U4R0_9VIBR</name>
<accession>A0ABX1U4R0</accession>
<evidence type="ECO:0000313" key="2">
    <source>
        <dbReference type="Proteomes" id="UP000590068"/>
    </source>
</evidence>
<dbReference type="EMBL" id="JABCJR010000002">
    <property type="protein sequence ID" value="NMR68702.1"/>
    <property type="molecule type" value="Genomic_DNA"/>
</dbReference>
<sequence length="71" mass="8190">MKTDIRAALHSLSTLFQASCYYSNRNSLYDHGYSLEPIIDPLNKVCRVSIPQEKNLGQSSNEKHFSQPKRY</sequence>
<proteinExistence type="predicted"/>
<dbReference type="RefSeq" id="WP_169319043.1">
    <property type="nucleotide sequence ID" value="NZ_JABCJR010000002.1"/>
</dbReference>
<evidence type="ECO:0000313" key="1">
    <source>
        <dbReference type="EMBL" id="NMR68702.1"/>
    </source>
</evidence>
<protein>
    <submittedName>
        <fullName evidence="1">Uncharacterized protein</fullName>
    </submittedName>
</protein>
<keyword evidence="2" id="KW-1185">Reference proteome</keyword>
<organism evidence="1 2">
    <name type="scientific">Vibrio breoganii</name>
    <dbReference type="NCBI Taxonomy" id="553239"/>
    <lineage>
        <taxon>Bacteria</taxon>
        <taxon>Pseudomonadati</taxon>
        <taxon>Pseudomonadota</taxon>
        <taxon>Gammaproteobacteria</taxon>
        <taxon>Vibrionales</taxon>
        <taxon>Vibrionaceae</taxon>
        <taxon>Vibrio</taxon>
    </lineage>
</organism>
<reference evidence="1 2" key="1">
    <citation type="submission" date="2020-04" db="EMBL/GenBank/DDBJ databases">
        <title>WGS-Seq of Vibrio isolated by the O'Toole Lab.</title>
        <authorList>
            <person name="Mckone K.P."/>
            <person name="Whitaker R."/>
            <person name="Sevigney J.L."/>
            <person name="Herring J.B."/>
            <person name="O'Toole G."/>
        </authorList>
    </citation>
    <scope>NUCLEOTIDE SEQUENCE [LARGE SCALE GENOMIC DNA]</scope>
    <source>
        <strain evidence="1 2">BS_02</strain>
    </source>
</reference>
<gene>
    <name evidence="1" type="ORF">HJ568_01785</name>
</gene>
<comment type="caution">
    <text evidence="1">The sequence shown here is derived from an EMBL/GenBank/DDBJ whole genome shotgun (WGS) entry which is preliminary data.</text>
</comment>
<dbReference type="Proteomes" id="UP000590068">
    <property type="component" value="Unassembled WGS sequence"/>
</dbReference>